<evidence type="ECO:0000313" key="17">
    <source>
        <dbReference type="Proteomes" id="UP000294530"/>
    </source>
</evidence>
<evidence type="ECO:0000313" key="2">
    <source>
        <dbReference type="EMBL" id="TDH66833.1"/>
    </source>
</evidence>
<evidence type="ECO:0000313" key="16">
    <source>
        <dbReference type="EMBL" id="TDH74227.1"/>
    </source>
</evidence>
<proteinExistence type="predicted"/>
<dbReference type="KEGG" id="blac:94344281"/>
<organism evidence="15 17">
    <name type="scientific">Bremia lactucae</name>
    <name type="common">Lettuce downy mildew</name>
    <dbReference type="NCBI Taxonomy" id="4779"/>
    <lineage>
        <taxon>Eukaryota</taxon>
        <taxon>Sar</taxon>
        <taxon>Stramenopiles</taxon>
        <taxon>Oomycota</taxon>
        <taxon>Peronosporomycetes</taxon>
        <taxon>Peronosporales</taxon>
        <taxon>Peronosporaceae</taxon>
        <taxon>Bremia</taxon>
    </lineage>
</organism>
<dbReference type="GO" id="GO:0005737">
    <property type="term" value="C:cytoplasm"/>
    <property type="evidence" value="ECO:0007669"/>
    <property type="project" value="TreeGrafter"/>
</dbReference>
<evidence type="ECO:0000313" key="15">
    <source>
        <dbReference type="EMBL" id="TDH73927.1"/>
    </source>
</evidence>
<feature type="chain" id="PRO_5038278317" description="Phosphoglycerate mutase" evidence="1">
    <location>
        <begin position="19"/>
        <end position="282"/>
    </location>
</feature>
<evidence type="ECO:0000313" key="14">
    <source>
        <dbReference type="EMBL" id="TDH73267.1"/>
    </source>
</evidence>
<dbReference type="EMBL" id="SHOA02000069">
    <property type="protein sequence ID" value="TDH70758.1"/>
    <property type="molecule type" value="Genomic_DNA"/>
</dbReference>
<dbReference type="EMBL" id="SHOA02000007">
    <property type="protein sequence ID" value="TDH69703.1"/>
    <property type="molecule type" value="Genomic_DNA"/>
</dbReference>
<dbReference type="AlphaFoldDB" id="A0A976ILF2"/>
<dbReference type="Pfam" id="PF00300">
    <property type="entry name" value="His_Phos_1"/>
    <property type="match status" value="1"/>
</dbReference>
<evidence type="ECO:0000313" key="8">
    <source>
        <dbReference type="EMBL" id="TDH69703.1"/>
    </source>
</evidence>
<dbReference type="EMBL" id="SHOA02000016">
    <property type="protein sequence ID" value="TDH70354.1"/>
    <property type="molecule type" value="Genomic_DNA"/>
</dbReference>
<dbReference type="GO" id="GO:0016791">
    <property type="term" value="F:phosphatase activity"/>
    <property type="evidence" value="ECO:0007669"/>
    <property type="project" value="TreeGrafter"/>
</dbReference>
<evidence type="ECO:0008006" key="18">
    <source>
        <dbReference type="Google" id="ProtNLM"/>
    </source>
</evidence>
<evidence type="ECO:0000313" key="3">
    <source>
        <dbReference type="EMBL" id="TDH67362.1"/>
    </source>
</evidence>
<dbReference type="CDD" id="cd07040">
    <property type="entry name" value="HP"/>
    <property type="match status" value="1"/>
</dbReference>
<evidence type="ECO:0000313" key="5">
    <source>
        <dbReference type="EMBL" id="TDH68143.1"/>
    </source>
</evidence>
<evidence type="ECO:0000313" key="7">
    <source>
        <dbReference type="EMBL" id="TDH68413.1"/>
    </source>
</evidence>
<evidence type="ECO:0000256" key="1">
    <source>
        <dbReference type="SAM" id="SignalP"/>
    </source>
</evidence>
<dbReference type="EMBL" id="SHOA02000011">
    <property type="protein sequence ID" value="TDH74227.1"/>
    <property type="molecule type" value="Genomic_DNA"/>
</dbReference>
<dbReference type="EMBL" id="SHOA02000014">
    <property type="protein sequence ID" value="TDH67362.1"/>
    <property type="molecule type" value="Genomic_DNA"/>
</dbReference>
<dbReference type="OrthoDB" id="160491at2759"/>
<gene>
    <name evidence="10" type="ORF">CCR75_000503</name>
    <name evidence="6" type="ORF">CCR75_000817</name>
    <name evidence="8" type="ORF">CCR75_001279</name>
    <name evidence="16" type="ORF">CCR75_001450</name>
    <name evidence="4" type="ORF">CCR75_001916</name>
    <name evidence="13" type="ORF">CCR75_003020</name>
    <name evidence="7" type="ORF">CCR75_003591</name>
    <name evidence="15" type="ORF">CCR75_003856</name>
    <name evidence="9" type="ORF">CCR75_005183</name>
    <name evidence="11" type="ORF">CCR75_005238</name>
    <name evidence="3" type="ORF">CCR75_005945</name>
    <name evidence="2" type="ORF">CCR75_005977</name>
    <name evidence="14" type="ORF">CCR75_007961</name>
    <name evidence="12" type="ORF">CCR75_008920</name>
    <name evidence="5" type="ORF">CCR75_009825</name>
</gene>
<dbReference type="EMBL" id="SHOA02000013">
    <property type="protein sequence ID" value="TDH66833.1"/>
    <property type="molecule type" value="Genomic_DNA"/>
</dbReference>
<dbReference type="EMBL" id="SHOA02000014">
    <property type="protein sequence ID" value="TDH67380.1"/>
    <property type="molecule type" value="Genomic_DNA"/>
</dbReference>
<dbReference type="EMBL" id="SHOA02000005">
    <property type="protein sequence ID" value="TDH73927.1"/>
    <property type="molecule type" value="Genomic_DNA"/>
</dbReference>
<dbReference type="SMART" id="SM00855">
    <property type="entry name" value="PGAM"/>
    <property type="match status" value="1"/>
</dbReference>
<dbReference type="EMBL" id="SHOA02000003">
    <property type="protein sequence ID" value="TDH68413.1"/>
    <property type="molecule type" value="Genomic_DNA"/>
</dbReference>
<dbReference type="PANTHER" id="PTHR48100:SF1">
    <property type="entry name" value="HISTIDINE PHOSPHATASE FAMILY PROTEIN-RELATED"/>
    <property type="match status" value="1"/>
</dbReference>
<sequence length="282" mass="31490">MLAVILGALLFVICKASGQHPTSSRYRYIPKYFSQRDPSQSPPASYPPHMGLQDGYTWHDVHAEVAAGRLEGRNVKLLVFLRHGEGIHNVATNKYGMFAWDGYYSKLPEYLDSPLTKTGVIQAGKASKMLDGEISMGLHLDNVLVSPLERTLHTYSVAYQNQQNIKSTVVELAREILGVSTCDQRRSISEKRLEYPHLDFSKIKSDADPWWTSDHRETDAEIKIRATKFLNFIFSNTSSQSVGVVSHSIFAAALLGVVNHPVYKIATAEFLPLLIEAFPPAN</sequence>
<reference evidence="15 17" key="1">
    <citation type="journal article" date="2021" name="Genome Biol.">
        <title>AFLAP: assembly-free linkage analysis pipeline using k-mers from genome sequencing data.</title>
        <authorList>
            <person name="Fletcher K."/>
            <person name="Zhang L."/>
            <person name="Gil J."/>
            <person name="Han R."/>
            <person name="Cavanaugh K."/>
            <person name="Michelmore R."/>
        </authorList>
    </citation>
    <scope>NUCLEOTIDE SEQUENCE [LARGE SCALE GENOMIC DNA]</scope>
    <source>
        <strain evidence="15 17">SF5</strain>
    </source>
</reference>
<dbReference type="Proteomes" id="UP000294530">
    <property type="component" value="Unassembled WGS sequence"/>
</dbReference>
<comment type="caution">
    <text evidence="15">The sequence shown here is derived from an EMBL/GenBank/DDBJ whole genome shotgun (WGS) entry which is preliminary data.</text>
</comment>
<evidence type="ECO:0000313" key="12">
    <source>
        <dbReference type="EMBL" id="TDH72889.1"/>
    </source>
</evidence>
<evidence type="ECO:0000313" key="4">
    <source>
        <dbReference type="EMBL" id="TDH67380.1"/>
    </source>
</evidence>
<dbReference type="Gene3D" id="3.40.50.1240">
    <property type="entry name" value="Phosphoglycerate mutase-like"/>
    <property type="match status" value="1"/>
</dbReference>
<dbReference type="RefSeq" id="XP_067820257.1">
    <property type="nucleotide sequence ID" value="XM_067958610.1"/>
</dbReference>
<dbReference type="EMBL" id="SHOA02000001">
    <property type="protein sequence ID" value="TDH72889.1"/>
    <property type="molecule type" value="Genomic_DNA"/>
</dbReference>
<feature type="signal peptide" evidence="1">
    <location>
        <begin position="1"/>
        <end position="18"/>
    </location>
</feature>
<dbReference type="GeneID" id="94344281"/>
<dbReference type="EMBL" id="SHOA02000036">
    <property type="protein sequence ID" value="TDH73144.1"/>
    <property type="molecule type" value="Genomic_DNA"/>
</dbReference>
<accession>A0A976ILF2</accession>
<evidence type="ECO:0000313" key="13">
    <source>
        <dbReference type="EMBL" id="TDH73144.1"/>
    </source>
</evidence>
<dbReference type="EMBL" id="SHOA02000001">
    <property type="protein sequence ID" value="TDH73267.1"/>
    <property type="molecule type" value="Genomic_DNA"/>
</dbReference>
<evidence type="ECO:0000313" key="11">
    <source>
        <dbReference type="EMBL" id="TDH71590.1"/>
    </source>
</evidence>
<evidence type="ECO:0000313" key="9">
    <source>
        <dbReference type="EMBL" id="TDH70354.1"/>
    </source>
</evidence>
<dbReference type="SUPFAM" id="SSF53254">
    <property type="entry name" value="Phosphoglycerate mutase-like"/>
    <property type="match status" value="1"/>
</dbReference>
<dbReference type="InterPro" id="IPR029033">
    <property type="entry name" value="His_PPase_superfam"/>
</dbReference>
<evidence type="ECO:0000313" key="10">
    <source>
        <dbReference type="EMBL" id="TDH70758.1"/>
    </source>
</evidence>
<reference evidence="15" key="2">
    <citation type="submission" date="2021-07" db="EMBL/GenBank/DDBJ databases">
        <authorList>
            <person name="Fletcher K."/>
        </authorList>
    </citation>
    <scope>NUCLEOTIDE SEQUENCE</scope>
    <source>
        <strain evidence="15">SF5</strain>
    </source>
</reference>
<keyword evidence="1" id="KW-0732">Signal</keyword>
<dbReference type="PANTHER" id="PTHR48100">
    <property type="entry name" value="BROAD-SPECIFICITY PHOSPHATASE YOR283W-RELATED"/>
    <property type="match status" value="1"/>
</dbReference>
<dbReference type="EMBL" id="SHOA02000010">
    <property type="protein sequence ID" value="TDH68275.1"/>
    <property type="molecule type" value="Genomic_DNA"/>
</dbReference>
<evidence type="ECO:0000313" key="6">
    <source>
        <dbReference type="EMBL" id="TDH68275.1"/>
    </source>
</evidence>
<dbReference type="InterPro" id="IPR013078">
    <property type="entry name" value="His_Pase_superF_clade-1"/>
</dbReference>
<dbReference type="EMBL" id="SHOA02000141">
    <property type="protein sequence ID" value="TDH68143.1"/>
    <property type="molecule type" value="Genomic_DNA"/>
</dbReference>
<dbReference type="EMBL" id="SHOA02000015">
    <property type="protein sequence ID" value="TDH71590.1"/>
    <property type="molecule type" value="Genomic_DNA"/>
</dbReference>
<protein>
    <recommendedName>
        <fullName evidence="18">Phosphoglycerate mutase</fullName>
    </recommendedName>
</protein>
<keyword evidence="17" id="KW-1185">Reference proteome</keyword>
<dbReference type="InterPro" id="IPR050275">
    <property type="entry name" value="PGM_Phosphatase"/>
</dbReference>
<name>A0A976ILF2_BRELC</name>